<comment type="cofactor">
    <cofactor evidence="1">
        <name>Mg(2+)</name>
        <dbReference type="ChEBI" id="CHEBI:18420"/>
    </cofactor>
</comment>
<dbReference type="CDD" id="cd09877">
    <property type="entry name" value="PIN_YacL-like"/>
    <property type="match status" value="1"/>
</dbReference>
<organism evidence="7 8">
    <name type="scientific">Gemelliphila palaticanis</name>
    <dbReference type="NCBI Taxonomy" id="81950"/>
    <lineage>
        <taxon>Bacteria</taxon>
        <taxon>Bacillati</taxon>
        <taxon>Bacillota</taxon>
        <taxon>Bacilli</taxon>
        <taxon>Bacillales</taxon>
        <taxon>Gemellaceae</taxon>
        <taxon>Gemelliphila</taxon>
    </lineage>
</organism>
<keyword evidence="4" id="KW-0460">Magnesium</keyword>
<accession>A0ABX2SZ94</accession>
<keyword evidence="2" id="KW-0540">Nuclease</keyword>
<dbReference type="RefSeq" id="WP_179941179.1">
    <property type="nucleotide sequence ID" value="NZ_JACBYF010000006.1"/>
</dbReference>
<feature type="transmembrane region" description="Helical" evidence="5">
    <location>
        <begin position="38"/>
        <end position="61"/>
    </location>
</feature>
<keyword evidence="5" id="KW-0472">Membrane</keyword>
<keyword evidence="8" id="KW-1185">Reference proteome</keyword>
<sequence length="362" mass="40093">MLRKLIIVISVLIGLTVGVFSANLLINNNIFTDAINTNLLRVITITVTTILFFIMSLFFSGKLVAAIKTIEEKLTKIPMSKVIFTTLGLILGLLLATLLMVATVSIVSIDWIASIISALFYIVFGYLGFIMGYRRGGETLNIFSGKFPSTTKVKSEKNLYNKKLNVLTKVMDTSALIDSRIHDVASTGFLEGVIVVPDFVLKELQLIADSEDPIKRAKGRLGLDCVEDLKKIFKDNLLIDNNYKYKEHDAVDSLLINYAMKNNYAIVTTDYNLNKLATLQSIKVLNVNDLSNAVKPILTSGEKLTVYVQKEGKENNQGVAYTEDGTMLVVENGKKYVGKNVEVTVQSVLQTSSGRIIFTRIL</sequence>
<evidence type="ECO:0000256" key="5">
    <source>
        <dbReference type="SAM" id="Phobius"/>
    </source>
</evidence>
<keyword evidence="3" id="KW-0378">Hydrolase</keyword>
<comment type="caution">
    <text evidence="7">The sequence shown here is derived from an EMBL/GenBank/DDBJ whole genome shotgun (WGS) entry which is preliminary data.</text>
</comment>
<feature type="transmembrane region" description="Helical" evidence="5">
    <location>
        <begin position="5"/>
        <end position="26"/>
    </location>
</feature>
<dbReference type="Pfam" id="PF01938">
    <property type="entry name" value="TRAM"/>
    <property type="match status" value="1"/>
</dbReference>
<evidence type="ECO:0000256" key="1">
    <source>
        <dbReference type="ARBA" id="ARBA00001946"/>
    </source>
</evidence>
<evidence type="ECO:0000256" key="2">
    <source>
        <dbReference type="ARBA" id="ARBA00022722"/>
    </source>
</evidence>
<feature type="transmembrane region" description="Helical" evidence="5">
    <location>
        <begin position="82"/>
        <end position="105"/>
    </location>
</feature>
<feature type="domain" description="TRAM" evidence="6">
    <location>
        <begin position="297"/>
        <end position="358"/>
    </location>
</feature>
<dbReference type="PANTHER" id="PTHR11603">
    <property type="entry name" value="AAA FAMILY ATPASE"/>
    <property type="match status" value="1"/>
</dbReference>
<keyword evidence="5" id="KW-1133">Transmembrane helix</keyword>
<gene>
    <name evidence="7" type="ORF">HZY85_04170</name>
</gene>
<dbReference type="InterPro" id="IPR002792">
    <property type="entry name" value="TRAM_dom"/>
</dbReference>
<dbReference type="SUPFAM" id="SSF88723">
    <property type="entry name" value="PIN domain-like"/>
    <property type="match status" value="1"/>
</dbReference>
<proteinExistence type="predicted"/>
<dbReference type="Proteomes" id="UP000531840">
    <property type="component" value="Unassembled WGS sequence"/>
</dbReference>
<feature type="transmembrane region" description="Helical" evidence="5">
    <location>
        <begin position="111"/>
        <end position="133"/>
    </location>
</feature>
<dbReference type="PROSITE" id="PS50926">
    <property type="entry name" value="TRAM"/>
    <property type="match status" value="1"/>
</dbReference>
<dbReference type="PANTHER" id="PTHR11603:SF147">
    <property type="entry name" value="MEMBRANE PROTEIN"/>
    <property type="match status" value="1"/>
</dbReference>
<dbReference type="Gene3D" id="3.40.50.1010">
    <property type="entry name" value="5'-nuclease"/>
    <property type="match status" value="1"/>
</dbReference>
<dbReference type="InterPro" id="IPR002716">
    <property type="entry name" value="PIN_dom"/>
</dbReference>
<evidence type="ECO:0000256" key="4">
    <source>
        <dbReference type="ARBA" id="ARBA00022842"/>
    </source>
</evidence>
<evidence type="ECO:0000313" key="8">
    <source>
        <dbReference type="Proteomes" id="UP000531840"/>
    </source>
</evidence>
<dbReference type="Pfam" id="PF01850">
    <property type="entry name" value="PIN"/>
    <property type="match status" value="1"/>
</dbReference>
<protein>
    <submittedName>
        <fullName evidence="7">TRAM domain-containing protein</fullName>
    </submittedName>
</protein>
<dbReference type="EMBL" id="JACBYF010000006">
    <property type="protein sequence ID" value="NYS47392.1"/>
    <property type="molecule type" value="Genomic_DNA"/>
</dbReference>
<evidence type="ECO:0000259" key="6">
    <source>
        <dbReference type="PROSITE" id="PS50926"/>
    </source>
</evidence>
<dbReference type="InterPro" id="IPR029060">
    <property type="entry name" value="PIN-like_dom_sf"/>
</dbReference>
<name>A0ABX2SZ94_9BACL</name>
<evidence type="ECO:0000256" key="3">
    <source>
        <dbReference type="ARBA" id="ARBA00022801"/>
    </source>
</evidence>
<dbReference type="InterPro" id="IPR052041">
    <property type="entry name" value="Nucleic_acid_metab_PIN/TRAM"/>
</dbReference>
<keyword evidence="5" id="KW-0812">Transmembrane</keyword>
<evidence type="ECO:0000313" key="7">
    <source>
        <dbReference type="EMBL" id="NYS47392.1"/>
    </source>
</evidence>
<dbReference type="SMART" id="SM00670">
    <property type="entry name" value="PINc"/>
    <property type="match status" value="1"/>
</dbReference>
<reference evidence="7 8" key="1">
    <citation type="submission" date="2020-07" db="EMBL/GenBank/DDBJ databases">
        <title>MOT database genomes.</title>
        <authorList>
            <person name="Joseph S."/>
            <person name="Aduse-Opoku J."/>
            <person name="Hashim A."/>
            <person name="Wade W."/>
            <person name="Curtis M."/>
        </authorList>
    </citation>
    <scope>NUCLEOTIDE SEQUENCE [LARGE SCALE GENOMIC DNA]</scope>
    <source>
        <strain evidence="7 8">CIP 106318</strain>
    </source>
</reference>